<keyword evidence="5 7" id="KW-0175">Coiled coil</keyword>
<feature type="region of interest" description="Disordered" evidence="8">
    <location>
        <begin position="1"/>
        <end position="25"/>
    </location>
</feature>
<evidence type="ECO:0000256" key="7">
    <source>
        <dbReference type="SAM" id="Coils"/>
    </source>
</evidence>
<dbReference type="Pfam" id="PF05103">
    <property type="entry name" value="DivIVA"/>
    <property type="match status" value="1"/>
</dbReference>
<dbReference type="GO" id="GO:0005737">
    <property type="term" value="C:cytoplasm"/>
    <property type="evidence" value="ECO:0007669"/>
    <property type="project" value="UniProtKB-SubCell"/>
</dbReference>
<dbReference type="PATRIC" id="fig|1117379.3.peg.3417"/>
<sequence length="226" mass="26623">MEEQKLSELTEKQKEKNGELLPGNKNNLIKKQDIRKTCRIFAYTYRSTDCMEVASMPLTPLDIHNKEFNKGFRGYDEDEVNEFLDQVIKDYELVLREKKEMEERLNDMNERLGHFVNIEETLNKSIIIAQEAGEDVKRNAQKEAKLIIREAEKNADRIVNESLSKARKIALEIEDLKKQSKVFRTRFKMLIEAQLDMLNTDDWDHLLEYEVDATELKIHQEEDSLA</sequence>
<evidence type="ECO:0000256" key="3">
    <source>
        <dbReference type="ARBA" id="ARBA00022490"/>
    </source>
</evidence>
<feature type="coiled-coil region" evidence="7">
    <location>
        <begin position="84"/>
        <end position="111"/>
    </location>
</feature>
<evidence type="ECO:0000256" key="2">
    <source>
        <dbReference type="ARBA" id="ARBA00009008"/>
    </source>
</evidence>
<dbReference type="GO" id="GO:0051301">
    <property type="term" value="P:cell division"/>
    <property type="evidence" value="ECO:0007669"/>
    <property type="project" value="UniProtKB-KW"/>
</dbReference>
<accession>K6DE71</accession>
<dbReference type="InterPro" id="IPR007793">
    <property type="entry name" value="DivIVA_fam"/>
</dbReference>
<dbReference type="eggNOG" id="COG3599">
    <property type="taxonomic scope" value="Bacteria"/>
</dbReference>
<keyword evidence="6" id="KW-0131">Cell cycle</keyword>
<comment type="subcellular location">
    <subcellularLocation>
        <location evidence="1">Cytoplasm</location>
    </subcellularLocation>
</comment>
<dbReference type="NCBIfam" id="TIGR03544">
    <property type="entry name" value="DivI1A_domain"/>
    <property type="match status" value="1"/>
</dbReference>
<keyword evidence="10" id="KW-1185">Reference proteome</keyword>
<evidence type="ECO:0000313" key="9">
    <source>
        <dbReference type="EMBL" id="EKN66358.1"/>
    </source>
</evidence>
<dbReference type="InterPro" id="IPR019933">
    <property type="entry name" value="DivIVA_domain"/>
</dbReference>
<reference evidence="9 10" key="1">
    <citation type="journal article" date="2012" name="Front. Microbiol.">
        <title>Redundancy and modularity in membrane-associated dissimilatory nitrate reduction in Bacillus.</title>
        <authorList>
            <person name="Heylen K."/>
            <person name="Keltjens J."/>
        </authorList>
    </citation>
    <scope>NUCLEOTIDE SEQUENCE [LARGE SCALE GENOMIC DNA]</scope>
    <source>
        <strain evidence="10">LMG 21833T</strain>
    </source>
</reference>
<dbReference type="Proteomes" id="UP000006316">
    <property type="component" value="Unassembled WGS sequence"/>
</dbReference>
<dbReference type="STRING" id="1117379.BABA_16457"/>
<comment type="similarity">
    <text evidence="2">Belongs to the DivIVA family.</text>
</comment>
<keyword evidence="4" id="KW-0132">Cell division</keyword>
<name>K6DE71_9BACI</name>
<organism evidence="9 10">
    <name type="scientific">Neobacillus bataviensis LMG 21833</name>
    <dbReference type="NCBI Taxonomy" id="1117379"/>
    <lineage>
        <taxon>Bacteria</taxon>
        <taxon>Bacillati</taxon>
        <taxon>Bacillota</taxon>
        <taxon>Bacilli</taxon>
        <taxon>Bacillales</taxon>
        <taxon>Bacillaceae</taxon>
        <taxon>Neobacillus</taxon>
    </lineage>
</organism>
<dbReference type="AlphaFoldDB" id="K6DE71"/>
<evidence type="ECO:0000313" key="10">
    <source>
        <dbReference type="Proteomes" id="UP000006316"/>
    </source>
</evidence>
<dbReference type="PANTHER" id="PTHR35794:SF2">
    <property type="entry name" value="CELL DIVISION PROTEIN DIVIVA"/>
    <property type="match status" value="1"/>
</dbReference>
<evidence type="ECO:0000256" key="6">
    <source>
        <dbReference type="ARBA" id="ARBA00023306"/>
    </source>
</evidence>
<feature type="compositionally biased region" description="Basic and acidic residues" evidence="8">
    <location>
        <begin position="1"/>
        <end position="18"/>
    </location>
</feature>
<protein>
    <submittedName>
        <fullName evidence="9">Cell-division initiation protein</fullName>
    </submittedName>
</protein>
<dbReference type="PANTHER" id="PTHR35794">
    <property type="entry name" value="CELL DIVISION PROTEIN DIVIVA"/>
    <property type="match status" value="1"/>
</dbReference>
<evidence type="ECO:0000256" key="1">
    <source>
        <dbReference type="ARBA" id="ARBA00004496"/>
    </source>
</evidence>
<dbReference type="EMBL" id="AJLS01000118">
    <property type="protein sequence ID" value="EKN66358.1"/>
    <property type="molecule type" value="Genomic_DNA"/>
</dbReference>
<comment type="caution">
    <text evidence="9">The sequence shown here is derived from an EMBL/GenBank/DDBJ whole genome shotgun (WGS) entry which is preliminary data.</text>
</comment>
<dbReference type="Gene3D" id="6.10.250.660">
    <property type="match status" value="1"/>
</dbReference>
<evidence type="ECO:0000256" key="8">
    <source>
        <dbReference type="SAM" id="MobiDB-lite"/>
    </source>
</evidence>
<gene>
    <name evidence="9" type="ORF">BABA_16457</name>
</gene>
<proteinExistence type="inferred from homology"/>
<keyword evidence="3" id="KW-0963">Cytoplasm</keyword>
<evidence type="ECO:0000256" key="4">
    <source>
        <dbReference type="ARBA" id="ARBA00022618"/>
    </source>
</evidence>
<evidence type="ECO:0000256" key="5">
    <source>
        <dbReference type="ARBA" id="ARBA00023054"/>
    </source>
</evidence>
<feature type="coiled-coil region" evidence="7">
    <location>
        <begin position="141"/>
        <end position="179"/>
    </location>
</feature>